<dbReference type="Gene3D" id="3.20.20.70">
    <property type="entry name" value="Aldolase class I"/>
    <property type="match status" value="1"/>
</dbReference>
<evidence type="ECO:0000256" key="1">
    <source>
        <dbReference type="PIRSR" id="PIRSR001359-1"/>
    </source>
</evidence>
<dbReference type="SUPFAM" id="SSF51569">
    <property type="entry name" value="Aldolase"/>
    <property type="match status" value="1"/>
</dbReference>
<dbReference type="InterPro" id="IPR000771">
    <property type="entry name" value="FBA_II"/>
</dbReference>
<feature type="active site" description="Proton donor" evidence="1">
    <location>
        <position position="82"/>
    </location>
</feature>
<dbReference type="AlphaFoldDB" id="A0A4Z0YJ36"/>
<feature type="binding site" evidence="3">
    <location>
        <position position="83"/>
    </location>
    <ligand>
        <name>Zn(2+)</name>
        <dbReference type="ChEBI" id="CHEBI:29105"/>
        <label>1</label>
        <note>catalytic</note>
    </ligand>
</feature>
<feature type="binding site" evidence="3">
    <location>
        <position position="134"/>
    </location>
    <ligand>
        <name>Zn(2+)</name>
        <dbReference type="ChEBI" id="CHEBI:29105"/>
        <label>2</label>
    </ligand>
</feature>
<dbReference type="NCBIfam" id="NF005288">
    <property type="entry name" value="PRK06806.1"/>
    <property type="match status" value="1"/>
</dbReference>
<dbReference type="GO" id="GO:0005975">
    <property type="term" value="P:carbohydrate metabolic process"/>
    <property type="evidence" value="ECO:0007669"/>
    <property type="project" value="InterPro"/>
</dbReference>
<dbReference type="GO" id="GO:0004332">
    <property type="term" value="F:fructose-bisphosphate aldolase activity"/>
    <property type="evidence" value="ECO:0007669"/>
    <property type="project" value="UniProtKB-EC"/>
</dbReference>
<keyword evidence="3" id="KW-0862">Zinc</keyword>
<accession>A0A4Z0YJ36</accession>
<gene>
    <name evidence="4" type="primary">fbaA</name>
    <name evidence="4" type="ORF">CAGA_00170</name>
</gene>
<sequence length="287" mass="31054">MSICYMKELLKEAEKQGRAVGAFSVGNMEMILGAVKAAEELNTPIILQIAEVRLPHSPLHLMGPMMVKAAKEAKVDVAVHLDHGLKISTVKQALDLGFTSVMFDGSRYDLAENIRLTAEVAAMASRSGATTEAELGVVGGSEDGSENHEIVCTDPLVAKRFVGETGVDALAVAIGNAHGHYVAAPKLRFDILKQIADAVGIPLVLHGGTGISPEDFRRCITLGIRKINIATANFDALTEEAGFYFQEPGSHNYFKLNEAMVRGVYKNVKRHIQIFNNQMPLDQIENA</sequence>
<dbReference type="Pfam" id="PF01116">
    <property type="entry name" value="F_bP_aldolase"/>
    <property type="match status" value="1"/>
</dbReference>
<comment type="caution">
    <text evidence="4">The sequence shown here is derived from an EMBL/GenBank/DDBJ whole genome shotgun (WGS) entry which is preliminary data.</text>
</comment>
<dbReference type="InterPro" id="IPR013785">
    <property type="entry name" value="Aldolase_TIM"/>
</dbReference>
<name>A0A4Z0YJ36_9FIRM</name>
<dbReference type="GO" id="GO:0008270">
    <property type="term" value="F:zinc ion binding"/>
    <property type="evidence" value="ECO:0007669"/>
    <property type="project" value="InterPro"/>
</dbReference>
<dbReference type="PANTHER" id="PTHR30304">
    <property type="entry name" value="D-TAGATOSE-1,6-BISPHOSPHATE ALDOLASE"/>
    <property type="match status" value="1"/>
</dbReference>
<dbReference type="InterPro" id="IPR050246">
    <property type="entry name" value="Class_II_FBP_aldolase"/>
</dbReference>
<reference evidence="4 5" key="1">
    <citation type="submission" date="2019-04" db="EMBL/GenBank/DDBJ databases">
        <authorList>
            <person name="Poehlein A."/>
            <person name="Bengelsdorf F.R."/>
            <person name="Duerre P."/>
            <person name="Daniel R."/>
        </authorList>
    </citation>
    <scope>NUCLEOTIDE SEQUENCE [LARGE SCALE GENOMIC DNA]</scope>
    <source>
        <strain evidence="4 5">BS-1</strain>
    </source>
</reference>
<comment type="cofactor">
    <cofactor evidence="3">
        <name>Zn(2+)</name>
        <dbReference type="ChEBI" id="CHEBI:29105"/>
    </cofactor>
    <text evidence="3">Binds 2 Zn(2+) ions per subunit. One is catalytic and the other provides a structural contribution.</text>
</comment>
<feature type="binding site" evidence="3">
    <location>
        <position position="206"/>
    </location>
    <ligand>
        <name>Zn(2+)</name>
        <dbReference type="ChEBI" id="CHEBI:29105"/>
        <label>1</label>
        <note>catalytic</note>
    </ligand>
</feature>
<dbReference type="RefSeq" id="WP_135656454.1">
    <property type="nucleotide sequence ID" value="NZ_JAJUFJ010000009.1"/>
</dbReference>
<dbReference type="Proteomes" id="UP000297714">
    <property type="component" value="Unassembled WGS sequence"/>
</dbReference>
<keyword evidence="3" id="KW-0479">Metal-binding</keyword>
<feature type="binding site" evidence="2">
    <location>
        <begin position="228"/>
        <end position="231"/>
    </location>
    <ligand>
        <name>dihydroxyacetone phosphate</name>
        <dbReference type="ChEBI" id="CHEBI:57642"/>
    </ligand>
</feature>
<evidence type="ECO:0000256" key="2">
    <source>
        <dbReference type="PIRSR" id="PIRSR001359-2"/>
    </source>
</evidence>
<feature type="binding site" evidence="3">
    <location>
        <position position="104"/>
    </location>
    <ligand>
        <name>Zn(2+)</name>
        <dbReference type="ChEBI" id="CHEBI:29105"/>
        <label>2</label>
    </ligand>
</feature>
<dbReference type="PANTHER" id="PTHR30304:SF0">
    <property type="entry name" value="D-TAGATOSE-1,6-BISPHOSPHATE ALDOLASE SUBUNIT GATY-RELATED"/>
    <property type="match status" value="1"/>
</dbReference>
<dbReference type="EMBL" id="SRMQ01000001">
    <property type="protein sequence ID" value="TGJ77626.1"/>
    <property type="molecule type" value="Genomic_DNA"/>
</dbReference>
<evidence type="ECO:0000313" key="5">
    <source>
        <dbReference type="Proteomes" id="UP000297714"/>
    </source>
</evidence>
<keyword evidence="5" id="KW-1185">Reference proteome</keyword>
<protein>
    <submittedName>
        <fullName evidence="4">Putative fructose-bisphosphate aldolase</fullName>
        <ecNumber evidence="4">4.1.2.13</ecNumber>
    </submittedName>
</protein>
<feature type="binding site" evidence="2">
    <location>
        <begin position="207"/>
        <end position="209"/>
    </location>
    <ligand>
        <name>dihydroxyacetone phosphate</name>
        <dbReference type="ChEBI" id="CHEBI:57642"/>
    </ligand>
</feature>
<dbReference type="EC" id="4.1.2.13" evidence="4"/>
<keyword evidence="4" id="KW-0456">Lyase</keyword>
<feature type="binding site" evidence="2">
    <location>
        <position position="179"/>
    </location>
    <ligand>
        <name>dihydroxyacetone phosphate</name>
        <dbReference type="ChEBI" id="CHEBI:57642"/>
    </ligand>
</feature>
<dbReference type="PIRSF" id="PIRSF001359">
    <property type="entry name" value="F_bP_aldolase_II"/>
    <property type="match status" value="1"/>
</dbReference>
<dbReference type="OrthoDB" id="9803995at2"/>
<feature type="binding site" evidence="3">
    <location>
        <position position="178"/>
    </location>
    <ligand>
        <name>Zn(2+)</name>
        <dbReference type="ChEBI" id="CHEBI:29105"/>
        <label>1</label>
        <note>catalytic</note>
    </ligand>
</feature>
<dbReference type="CDD" id="cd00947">
    <property type="entry name" value="TBP_aldolase_IIB"/>
    <property type="match status" value="1"/>
</dbReference>
<evidence type="ECO:0000313" key="4">
    <source>
        <dbReference type="EMBL" id="TGJ77626.1"/>
    </source>
</evidence>
<evidence type="ECO:0000256" key="3">
    <source>
        <dbReference type="PIRSR" id="PIRSR001359-3"/>
    </source>
</evidence>
<organism evidence="4 5">
    <name type="scientific">Caproiciproducens galactitolivorans</name>
    <dbReference type="NCBI Taxonomy" id="642589"/>
    <lineage>
        <taxon>Bacteria</taxon>
        <taxon>Bacillati</taxon>
        <taxon>Bacillota</taxon>
        <taxon>Clostridia</taxon>
        <taxon>Eubacteriales</taxon>
        <taxon>Acutalibacteraceae</taxon>
        <taxon>Caproiciproducens</taxon>
    </lineage>
</organism>
<proteinExistence type="predicted"/>
<dbReference type="NCBIfam" id="TIGR00167">
    <property type="entry name" value="cbbA"/>
    <property type="match status" value="1"/>
</dbReference>